<evidence type="ECO:0000313" key="7">
    <source>
        <dbReference type="Proteomes" id="UP000262882"/>
    </source>
</evidence>
<dbReference type="InterPro" id="IPR027417">
    <property type="entry name" value="P-loop_NTPase"/>
</dbReference>
<keyword evidence="6" id="KW-0645">Protease</keyword>
<dbReference type="SMART" id="SM00382">
    <property type="entry name" value="AAA"/>
    <property type="match status" value="1"/>
</dbReference>
<dbReference type="GO" id="GO:0008233">
    <property type="term" value="F:peptidase activity"/>
    <property type="evidence" value="ECO:0007669"/>
    <property type="project" value="UniProtKB-KW"/>
</dbReference>
<dbReference type="InterPro" id="IPR003593">
    <property type="entry name" value="AAA+_ATPase"/>
</dbReference>
<keyword evidence="6" id="KW-0378">Hydrolase</keyword>
<dbReference type="InterPro" id="IPR003959">
    <property type="entry name" value="ATPase_AAA_core"/>
</dbReference>
<dbReference type="Pfam" id="PF07724">
    <property type="entry name" value="AAA_2"/>
    <property type="match status" value="1"/>
</dbReference>
<evidence type="ECO:0000259" key="5">
    <source>
        <dbReference type="SMART" id="SM01086"/>
    </source>
</evidence>
<accession>A0A372GHA7</accession>
<dbReference type="GO" id="GO:0006508">
    <property type="term" value="P:proteolysis"/>
    <property type="evidence" value="ECO:0007669"/>
    <property type="project" value="UniProtKB-KW"/>
</dbReference>
<dbReference type="InterPro" id="IPR050130">
    <property type="entry name" value="ClpA_ClpB"/>
</dbReference>
<dbReference type="GO" id="GO:0005737">
    <property type="term" value="C:cytoplasm"/>
    <property type="evidence" value="ECO:0007669"/>
    <property type="project" value="TreeGrafter"/>
</dbReference>
<dbReference type="CDD" id="cd19499">
    <property type="entry name" value="RecA-like_ClpB_Hsp104-like"/>
    <property type="match status" value="1"/>
</dbReference>
<protein>
    <submittedName>
        <fullName evidence="6">ATP-dependent Clp protease ATP-binding subunit</fullName>
    </submittedName>
</protein>
<dbReference type="SMART" id="SM01086">
    <property type="entry name" value="ClpB_D2-small"/>
    <property type="match status" value="1"/>
</dbReference>
<evidence type="ECO:0000256" key="1">
    <source>
        <dbReference type="ARBA" id="ARBA00022741"/>
    </source>
</evidence>
<dbReference type="EMBL" id="QVNQ01000004">
    <property type="protein sequence ID" value="RFS84757.1"/>
    <property type="molecule type" value="Genomic_DNA"/>
</dbReference>
<dbReference type="PANTHER" id="PTHR11638:SF18">
    <property type="entry name" value="HEAT SHOCK PROTEIN 104"/>
    <property type="match status" value="1"/>
</dbReference>
<keyword evidence="2 6" id="KW-0067">ATP-binding</keyword>
<feature type="domain" description="AAA+ ATPase" evidence="4">
    <location>
        <begin position="352"/>
        <end position="495"/>
    </location>
</feature>
<dbReference type="Proteomes" id="UP000262882">
    <property type="component" value="Unassembled WGS sequence"/>
</dbReference>
<comment type="caution">
    <text evidence="6">The sequence shown here is derived from an EMBL/GenBank/DDBJ whole genome shotgun (WGS) entry which is preliminary data.</text>
</comment>
<gene>
    <name evidence="6" type="ORF">D0T12_14620</name>
</gene>
<evidence type="ECO:0000259" key="4">
    <source>
        <dbReference type="SMART" id="SM00382"/>
    </source>
</evidence>
<dbReference type="OrthoDB" id="3170949at2"/>
<proteinExistence type="predicted"/>
<dbReference type="Gene3D" id="3.40.50.300">
    <property type="entry name" value="P-loop containing nucleotide triphosphate hydrolases"/>
    <property type="match status" value="1"/>
</dbReference>
<sequence>MSIESPTLGGRLPGWPPFIRELDATLSVHSQYVLSGNLYDSFLAPASDATGPARLLPLRELLWETLRSSGASFMIVYDPVDGLQVYPEAGGESGDESGDEAARSAERLLGKIKADEKPSLEALARHLSAVARPEENIRAAFVIDSASRIARTPTDLEPAERDFFRFCAKLSRSARPVRVTGPRPKPLYNPVVWLVERPGDLPPWLTADNENVREITIPRPHLGDRQETARLLARAFGVTDVGSDEAAAAACDAFAEQADGLTLQSMIEVTRLAKERSVDLADLPDAVRTYKLGVLDNPWSRGHLRRRVLEGEKRVPERVIGQPQAVTKTLDILKRAVLGLSGAQATRSGSRPRGVLFFAGPTGTGKTELAKAITELVFGDESAYLRFDMSEFSGEGSGDRLIGSPPGYVGHEAGGELTNAVREDPFRVMLFDEIEKAHPRILDKFLQILEDGRLTDGRGNTVHFSESILIFTSNLGMYVPGRDLTTREAHVGGSPFASPDRVQNITPGMPYDEVEQRIKSAVADHFTEVLNRPELLNRFGDNIVVFDFISADAAQKIFDLQLANICRRVTEEHRLVLAVKSEALATLRGWCTEELDKGGRGIGMALESYFVNPLARALFDRDLVPNEKITVSGLRREGSIVHLDLQ</sequence>
<dbReference type="InterPro" id="IPR001270">
    <property type="entry name" value="ClpA/B"/>
</dbReference>
<keyword evidence="7" id="KW-1185">Reference proteome</keyword>
<dbReference type="SUPFAM" id="SSF52540">
    <property type="entry name" value="P-loop containing nucleoside triphosphate hydrolases"/>
    <property type="match status" value="1"/>
</dbReference>
<dbReference type="RefSeq" id="WP_117400096.1">
    <property type="nucleotide sequence ID" value="NZ_QVNQ01000004.1"/>
</dbReference>
<feature type="domain" description="Clp ATPase C-terminal" evidence="5">
    <location>
        <begin position="549"/>
        <end position="642"/>
    </location>
</feature>
<keyword evidence="1" id="KW-0547">Nucleotide-binding</keyword>
<evidence type="ECO:0000313" key="6">
    <source>
        <dbReference type="EMBL" id="RFS84757.1"/>
    </source>
</evidence>
<dbReference type="PRINTS" id="PR00300">
    <property type="entry name" value="CLPPROTEASEA"/>
</dbReference>
<evidence type="ECO:0000256" key="2">
    <source>
        <dbReference type="ARBA" id="ARBA00022840"/>
    </source>
</evidence>
<keyword evidence="3" id="KW-0143">Chaperone</keyword>
<dbReference type="GO" id="GO:0034605">
    <property type="term" value="P:cellular response to heat"/>
    <property type="evidence" value="ECO:0007669"/>
    <property type="project" value="TreeGrafter"/>
</dbReference>
<name>A0A372GHA7_9ACTN</name>
<evidence type="ECO:0000256" key="3">
    <source>
        <dbReference type="ARBA" id="ARBA00023186"/>
    </source>
</evidence>
<dbReference type="PANTHER" id="PTHR11638">
    <property type="entry name" value="ATP-DEPENDENT CLP PROTEASE"/>
    <property type="match status" value="1"/>
</dbReference>
<dbReference type="GO" id="GO:0016887">
    <property type="term" value="F:ATP hydrolysis activity"/>
    <property type="evidence" value="ECO:0007669"/>
    <property type="project" value="InterPro"/>
</dbReference>
<dbReference type="GO" id="GO:0005524">
    <property type="term" value="F:ATP binding"/>
    <property type="evidence" value="ECO:0007669"/>
    <property type="project" value="UniProtKB-KW"/>
</dbReference>
<dbReference type="Pfam" id="PF10431">
    <property type="entry name" value="ClpB_D2-small"/>
    <property type="match status" value="1"/>
</dbReference>
<dbReference type="AlphaFoldDB" id="A0A372GHA7"/>
<reference evidence="6 7" key="1">
    <citation type="submission" date="2018-08" db="EMBL/GenBank/DDBJ databases">
        <title>Actinomadura spongicola sp. nov., isolated from marine sponge Leucetta chagosensis.</title>
        <authorList>
            <person name="Li L."/>
            <person name="Lin H.W."/>
        </authorList>
    </citation>
    <scope>NUCLEOTIDE SEQUENCE [LARGE SCALE GENOMIC DNA]</scope>
    <source>
        <strain evidence="6 7">LHW52907</strain>
    </source>
</reference>
<organism evidence="6 7">
    <name type="scientific">Actinomadura spongiicola</name>
    <dbReference type="NCBI Taxonomy" id="2303421"/>
    <lineage>
        <taxon>Bacteria</taxon>
        <taxon>Bacillati</taxon>
        <taxon>Actinomycetota</taxon>
        <taxon>Actinomycetes</taxon>
        <taxon>Streptosporangiales</taxon>
        <taxon>Thermomonosporaceae</taxon>
        <taxon>Actinomadura</taxon>
    </lineage>
</organism>
<dbReference type="InterPro" id="IPR019489">
    <property type="entry name" value="Clp_ATPase_C"/>
</dbReference>